<evidence type="ECO:0000313" key="5">
    <source>
        <dbReference type="Proteomes" id="UP000182836"/>
    </source>
</evidence>
<dbReference type="Gene3D" id="1.10.260.40">
    <property type="entry name" value="lambda repressor-like DNA-binding domains"/>
    <property type="match status" value="1"/>
</dbReference>
<proteinExistence type="predicted"/>
<dbReference type="InterPro" id="IPR001387">
    <property type="entry name" value="Cro/C1-type_HTH"/>
</dbReference>
<accession>A0A0D1WFL3</accession>
<dbReference type="EMBL" id="LGUG01000004">
    <property type="protein sequence ID" value="KON97207.1"/>
    <property type="molecule type" value="Genomic_DNA"/>
</dbReference>
<dbReference type="InterPro" id="IPR010982">
    <property type="entry name" value="Lambda_DNA-bd_dom_sf"/>
</dbReference>
<evidence type="ECO:0000313" key="3">
    <source>
        <dbReference type="EMBL" id="SDK20579.1"/>
    </source>
</evidence>
<dbReference type="Pfam" id="PF01381">
    <property type="entry name" value="HTH_3"/>
    <property type="match status" value="1"/>
</dbReference>
<sequence>MLFVPGKCLLSARRKKAGMTQKQLAKKIKKTAQRISDYENDRMKMSLAVCKSVSFHLDCSIEDLYEWEIVESIPRSYRQENE</sequence>
<reference evidence="2 4" key="1">
    <citation type="submission" date="2015-07" db="EMBL/GenBank/DDBJ databases">
        <title>Fjat-14205 dsm 2895.</title>
        <authorList>
            <person name="Liu B."/>
            <person name="Wang J."/>
            <person name="Zhu Y."/>
            <person name="Liu G."/>
            <person name="Chen Q."/>
            <person name="Chen Z."/>
            <person name="Lan J."/>
            <person name="Che J."/>
            <person name="Ge C."/>
            <person name="Shi H."/>
            <person name="Pan Z."/>
            <person name="Liu X."/>
        </authorList>
    </citation>
    <scope>NUCLEOTIDE SEQUENCE [LARGE SCALE GENOMIC DNA]</scope>
    <source>
        <strain evidence="2 4">DSM 2895</strain>
    </source>
</reference>
<dbReference type="CDD" id="cd00093">
    <property type="entry name" value="HTH_XRE"/>
    <property type="match status" value="1"/>
</dbReference>
<reference evidence="3 5" key="2">
    <citation type="submission" date="2016-10" db="EMBL/GenBank/DDBJ databases">
        <authorList>
            <person name="de Groot N.N."/>
        </authorList>
    </citation>
    <scope>NUCLEOTIDE SEQUENCE [LARGE SCALE GENOMIC DNA]</scope>
    <source>
        <strain evidence="3 5">DSM 2895</strain>
    </source>
</reference>
<evidence type="ECO:0000313" key="2">
    <source>
        <dbReference type="EMBL" id="KON97207.1"/>
    </source>
</evidence>
<dbReference type="RefSeq" id="WP_043063727.1">
    <property type="nucleotide sequence ID" value="NZ_BJOA01000190.1"/>
</dbReference>
<dbReference type="SUPFAM" id="SSF47413">
    <property type="entry name" value="lambda repressor-like DNA-binding domains"/>
    <property type="match status" value="1"/>
</dbReference>
<keyword evidence="3" id="KW-0238">DNA-binding</keyword>
<evidence type="ECO:0000313" key="4">
    <source>
        <dbReference type="Proteomes" id="UP000037269"/>
    </source>
</evidence>
<organism evidence="2 4">
    <name type="scientific">Aneurinibacillus migulanus</name>
    <name type="common">Bacillus migulanus</name>
    <dbReference type="NCBI Taxonomy" id="47500"/>
    <lineage>
        <taxon>Bacteria</taxon>
        <taxon>Bacillati</taxon>
        <taxon>Bacillota</taxon>
        <taxon>Bacilli</taxon>
        <taxon>Bacillales</taxon>
        <taxon>Paenibacillaceae</taxon>
        <taxon>Aneurinibacillus group</taxon>
        <taxon>Aneurinibacillus</taxon>
    </lineage>
</organism>
<name>A0A0D1WFL3_ANEMI</name>
<dbReference type="SMART" id="SM00530">
    <property type="entry name" value="HTH_XRE"/>
    <property type="match status" value="1"/>
</dbReference>
<dbReference type="GeneID" id="42307200"/>
<feature type="domain" description="HTH cro/C1-type" evidence="1">
    <location>
        <begin position="10"/>
        <end position="64"/>
    </location>
</feature>
<dbReference type="PROSITE" id="PS50943">
    <property type="entry name" value="HTH_CROC1"/>
    <property type="match status" value="1"/>
</dbReference>
<dbReference type="EMBL" id="FNED01000043">
    <property type="protein sequence ID" value="SDK20579.1"/>
    <property type="molecule type" value="Genomic_DNA"/>
</dbReference>
<keyword evidence="4" id="KW-1185">Reference proteome</keyword>
<dbReference type="Proteomes" id="UP000182836">
    <property type="component" value="Unassembled WGS sequence"/>
</dbReference>
<dbReference type="PATRIC" id="fig|47500.12.peg.53"/>
<dbReference type="OrthoDB" id="2472497at2"/>
<protein>
    <submittedName>
        <fullName evidence="3">DNA-binding transcriptional regulator, XRE-family HTH domain</fullName>
    </submittedName>
</protein>
<evidence type="ECO:0000259" key="1">
    <source>
        <dbReference type="PROSITE" id="PS50943"/>
    </source>
</evidence>
<dbReference type="Proteomes" id="UP000037269">
    <property type="component" value="Unassembled WGS sequence"/>
</dbReference>
<dbReference type="GO" id="GO:0003677">
    <property type="term" value="F:DNA binding"/>
    <property type="evidence" value="ECO:0007669"/>
    <property type="project" value="UniProtKB-KW"/>
</dbReference>
<gene>
    <name evidence="2" type="ORF">AF333_18790</name>
    <name evidence="3" type="ORF">SAMN04487909_14334</name>
</gene>
<dbReference type="AlphaFoldDB" id="A0A0D1WFL3"/>